<feature type="domain" description="MgtC/SapB/SrpB/YhiD N-terminal" evidence="8">
    <location>
        <begin position="23"/>
        <end position="153"/>
    </location>
</feature>
<evidence type="ECO:0000313" key="9">
    <source>
        <dbReference type="EMBL" id="TYR31405.1"/>
    </source>
</evidence>
<evidence type="ECO:0000256" key="5">
    <source>
        <dbReference type="ARBA" id="ARBA00022989"/>
    </source>
</evidence>
<evidence type="ECO:0000313" key="10">
    <source>
        <dbReference type="Proteomes" id="UP000323258"/>
    </source>
</evidence>
<dbReference type="EMBL" id="VSZS01000064">
    <property type="protein sequence ID" value="TYR31405.1"/>
    <property type="molecule type" value="Genomic_DNA"/>
</dbReference>
<feature type="transmembrane region" description="Helical" evidence="7">
    <location>
        <begin position="12"/>
        <end position="34"/>
    </location>
</feature>
<evidence type="ECO:0000256" key="6">
    <source>
        <dbReference type="ARBA" id="ARBA00023136"/>
    </source>
</evidence>
<keyword evidence="10" id="KW-1185">Reference proteome</keyword>
<evidence type="ECO:0000256" key="2">
    <source>
        <dbReference type="ARBA" id="ARBA00009298"/>
    </source>
</evidence>
<comment type="similarity">
    <text evidence="2 7">Belongs to the MgtC/SapB family.</text>
</comment>
<feature type="transmembrane region" description="Helical" evidence="7">
    <location>
        <begin position="84"/>
        <end position="103"/>
    </location>
</feature>
<feature type="transmembrane region" description="Helical" evidence="7">
    <location>
        <begin position="115"/>
        <end position="148"/>
    </location>
</feature>
<dbReference type="PRINTS" id="PR01837">
    <property type="entry name" value="MGTCSAPBPROT"/>
</dbReference>
<keyword evidence="5 7" id="KW-1133">Transmembrane helix</keyword>
<reference evidence="9 10" key="1">
    <citation type="submission" date="2019-08" db="EMBL/GenBank/DDBJ databases">
        <authorList>
            <person name="Seo Y.L."/>
        </authorList>
    </citation>
    <scope>NUCLEOTIDE SEQUENCE [LARGE SCALE GENOMIC DNA]</scope>
    <source>
        <strain evidence="9 10">MaA-C15</strain>
    </source>
</reference>
<proteinExistence type="inferred from homology"/>
<dbReference type="Proteomes" id="UP000323258">
    <property type="component" value="Unassembled WGS sequence"/>
</dbReference>
<dbReference type="InterPro" id="IPR003416">
    <property type="entry name" value="MgtC/SapB/SrpB/YhiD_fam"/>
</dbReference>
<dbReference type="AlphaFoldDB" id="A0A5D4GVV1"/>
<protein>
    <recommendedName>
        <fullName evidence="7">Protein MgtC</fullName>
    </recommendedName>
</protein>
<evidence type="ECO:0000256" key="4">
    <source>
        <dbReference type="ARBA" id="ARBA00022692"/>
    </source>
</evidence>
<keyword evidence="3" id="KW-1003">Cell membrane</keyword>
<dbReference type="GO" id="GO:0005886">
    <property type="term" value="C:plasma membrane"/>
    <property type="evidence" value="ECO:0007669"/>
    <property type="project" value="UniProtKB-SubCell"/>
</dbReference>
<accession>A0A5D4GVV1</accession>
<keyword evidence="7" id="KW-0997">Cell inner membrane</keyword>
<evidence type="ECO:0000256" key="3">
    <source>
        <dbReference type="ARBA" id="ARBA00022475"/>
    </source>
</evidence>
<gene>
    <name evidence="9" type="ORF">FY036_14070</name>
</gene>
<evidence type="ECO:0000256" key="7">
    <source>
        <dbReference type="RuleBase" id="RU365041"/>
    </source>
</evidence>
<comment type="caution">
    <text evidence="9">The sequence shown here is derived from an EMBL/GenBank/DDBJ whole genome shotgun (WGS) entry which is preliminary data.</text>
</comment>
<dbReference type="Pfam" id="PF02308">
    <property type="entry name" value="MgtC"/>
    <property type="match status" value="1"/>
</dbReference>
<organism evidence="9 10">
    <name type="scientific">Neoaquamicrobium microcysteis</name>
    <dbReference type="NCBI Taxonomy" id="2682781"/>
    <lineage>
        <taxon>Bacteria</taxon>
        <taxon>Pseudomonadati</taxon>
        <taxon>Pseudomonadota</taxon>
        <taxon>Alphaproteobacteria</taxon>
        <taxon>Hyphomicrobiales</taxon>
        <taxon>Phyllobacteriaceae</taxon>
        <taxon>Neoaquamicrobium</taxon>
    </lineage>
</organism>
<keyword evidence="6 7" id="KW-0472">Membrane</keyword>
<name>A0A5D4GVV1_9HYPH</name>
<evidence type="ECO:0000256" key="1">
    <source>
        <dbReference type="ARBA" id="ARBA00004651"/>
    </source>
</evidence>
<dbReference type="PANTHER" id="PTHR33778">
    <property type="entry name" value="PROTEIN MGTC"/>
    <property type="match status" value="1"/>
</dbReference>
<dbReference type="PANTHER" id="PTHR33778:SF1">
    <property type="entry name" value="MAGNESIUM TRANSPORTER YHID-RELATED"/>
    <property type="match status" value="1"/>
</dbReference>
<reference evidence="9 10" key="2">
    <citation type="submission" date="2019-09" db="EMBL/GenBank/DDBJ databases">
        <title>Mesorhizobium sp. MaA-C15 isolated from Microcystis aeruginosa.</title>
        <authorList>
            <person name="Jeong S.E."/>
            <person name="Jin H.M."/>
            <person name="Jeon C.O."/>
        </authorList>
    </citation>
    <scope>NUCLEOTIDE SEQUENCE [LARGE SCALE GENOMIC DNA]</scope>
    <source>
        <strain evidence="9 10">MaA-C15</strain>
    </source>
</reference>
<sequence length="168" mass="17842">MQDIFDDIGHATWLPFSVIAARLALAALLGAVIGFEREWRNHPAGLRTHILVSLAAACFTIIGIEIVHSAQFEQEGSRLDPLRLIEAVTAGVAFLAAGTIIFARGRIKGLTTGAGLWLAGAIGLAAGLGFWQIAGFATLLAVVILGLMHPLEKVVLPADKARQRAEEE</sequence>
<dbReference type="RefSeq" id="WP_148915377.1">
    <property type="nucleotide sequence ID" value="NZ_VSZS01000064.1"/>
</dbReference>
<evidence type="ECO:0000259" key="8">
    <source>
        <dbReference type="Pfam" id="PF02308"/>
    </source>
</evidence>
<comment type="subcellular location">
    <subcellularLocation>
        <location evidence="7">Cell inner membrane</location>
        <topology evidence="7">Multi-pass membrane protein</topology>
    </subcellularLocation>
    <subcellularLocation>
        <location evidence="1">Cell membrane</location>
        <topology evidence="1">Multi-pass membrane protein</topology>
    </subcellularLocation>
</comment>
<dbReference type="OrthoDB" id="9811198at2"/>
<dbReference type="InterPro" id="IPR049177">
    <property type="entry name" value="MgtC_SapB_SrpB_YhiD_N"/>
</dbReference>
<feature type="transmembrane region" description="Helical" evidence="7">
    <location>
        <begin position="46"/>
        <end position="64"/>
    </location>
</feature>
<keyword evidence="4 7" id="KW-0812">Transmembrane</keyword>